<protein>
    <submittedName>
        <fullName evidence="2">Uncharacterized protein</fullName>
    </submittedName>
</protein>
<sequence>MFLLELYDALTTQYWTPVLAAILTMIGLWFRSQSYEAEGGWTLGLLVVLCLIAFFPNGYHSVFHTGATYYSHDRIYAPSYPAKFVADVLLTVLGVVVGLASRLFTGR</sequence>
<keyword evidence="1" id="KW-1133">Transmembrane helix</keyword>
<keyword evidence="1" id="KW-0472">Membrane</keyword>
<evidence type="ECO:0000313" key="3">
    <source>
        <dbReference type="Proteomes" id="UP000693952"/>
    </source>
</evidence>
<evidence type="ECO:0000256" key="1">
    <source>
        <dbReference type="SAM" id="Phobius"/>
    </source>
</evidence>
<dbReference type="EMBL" id="CP077074">
    <property type="protein sequence ID" value="QXH38739.1"/>
    <property type="molecule type" value="Genomic_DNA"/>
</dbReference>
<organism evidence="2 3">
    <name type="scientific">Pseudomonas sessilinigenes</name>
    <dbReference type="NCBI Taxonomy" id="658629"/>
    <lineage>
        <taxon>Bacteria</taxon>
        <taxon>Pseudomonadati</taxon>
        <taxon>Pseudomonadota</taxon>
        <taxon>Gammaproteobacteria</taxon>
        <taxon>Pseudomonadales</taxon>
        <taxon>Pseudomonadaceae</taxon>
        <taxon>Pseudomonas</taxon>
    </lineage>
</organism>
<evidence type="ECO:0000313" key="2">
    <source>
        <dbReference type="EMBL" id="QXH38739.1"/>
    </source>
</evidence>
<keyword evidence="1" id="KW-0812">Transmembrane</keyword>
<dbReference type="Proteomes" id="UP000693952">
    <property type="component" value="Chromosome"/>
</dbReference>
<dbReference type="RefSeq" id="WP_124348013.1">
    <property type="nucleotide sequence ID" value="NZ_CP027706.1"/>
</dbReference>
<accession>A0ABX8MKJ7</accession>
<keyword evidence="3" id="KW-1185">Reference proteome</keyword>
<proteinExistence type="predicted"/>
<reference evidence="2" key="1">
    <citation type="submission" date="2021-06" db="EMBL/GenBank/DDBJ databases">
        <title>Updating the genus Pseudomonas: Description of 43 new species and partition of the Pseudomonas putida group.</title>
        <authorList>
            <person name="Girard L."/>
            <person name="Lood C."/>
            <person name="Vandamme P."/>
            <person name="Rokni-Zadeh H."/>
            <person name="van Noort V."/>
            <person name="Hofte M."/>
            <person name="Lavigne R."/>
            <person name="De Mot R."/>
        </authorList>
    </citation>
    <scope>NUCLEOTIDE SEQUENCE</scope>
    <source>
        <strain evidence="2">CMR12a</strain>
    </source>
</reference>
<feature type="transmembrane region" description="Helical" evidence="1">
    <location>
        <begin position="82"/>
        <end position="104"/>
    </location>
</feature>
<feature type="transmembrane region" description="Helical" evidence="1">
    <location>
        <begin position="42"/>
        <end position="62"/>
    </location>
</feature>
<gene>
    <name evidence="2" type="ORF">KSS89_21045</name>
</gene>
<name>A0ABX8MKJ7_9PSED</name>
<feature type="transmembrane region" description="Helical" evidence="1">
    <location>
        <begin position="12"/>
        <end position="30"/>
    </location>
</feature>